<dbReference type="AlphaFoldDB" id="A0A7R9MLB5"/>
<name>A0A7R9MLB5_9ACAR</name>
<accession>A0A7R9MLB5</accession>
<dbReference type="EMBL" id="CAJPVJ010027537">
    <property type="protein sequence ID" value="CAG2179522.1"/>
    <property type="molecule type" value="Genomic_DNA"/>
</dbReference>
<keyword evidence="1" id="KW-0805">Transcription regulation</keyword>
<evidence type="ECO:0000313" key="5">
    <source>
        <dbReference type="Proteomes" id="UP000728032"/>
    </source>
</evidence>
<evidence type="ECO:0000256" key="2">
    <source>
        <dbReference type="ARBA" id="ARBA00023163"/>
    </source>
</evidence>
<evidence type="ECO:0000256" key="1">
    <source>
        <dbReference type="ARBA" id="ARBA00023015"/>
    </source>
</evidence>
<keyword evidence="3" id="KW-0675">Receptor</keyword>
<gene>
    <name evidence="4" type="ORF">ONB1V03_LOCUS18946</name>
</gene>
<protein>
    <submittedName>
        <fullName evidence="4">Uncharacterized protein</fullName>
    </submittedName>
</protein>
<evidence type="ECO:0000256" key="3">
    <source>
        <dbReference type="ARBA" id="ARBA00023170"/>
    </source>
</evidence>
<sequence length="84" mass="9916">MVKLQQHVYMYLLQRYLMMRYPSKYESKTKFLRLMSTLIDLNLLRETHVKSCIEMAQDKLSPLLREVCDYSQIGFGSFSAITGN</sequence>
<reference evidence="4" key="1">
    <citation type="submission" date="2020-11" db="EMBL/GenBank/DDBJ databases">
        <authorList>
            <person name="Tran Van P."/>
        </authorList>
    </citation>
    <scope>NUCLEOTIDE SEQUENCE</scope>
</reference>
<dbReference type="Gene3D" id="1.10.565.10">
    <property type="entry name" value="Retinoid X Receptor"/>
    <property type="match status" value="1"/>
</dbReference>
<dbReference type="SUPFAM" id="SSF48508">
    <property type="entry name" value="Nuclear receptor ligand-binding domain"/>
    <property type="match status" value="1"/>
</dbReference>
<organism evidence="4">
    <name type="scientific">Oppiella nova</name>
    <dbReference type="NCBI Taxonomy" id="334625"/>
    <lineage>
        <taxon>Eukaryota</taxon>
        <taxon>Metazoa</taxon>
        <taxon>Ecdysozoa</taxon>
        <taxon>Arthropoda</taxon>
        <taxon>Chelicerata</taxon>
        <taxon>Arachnida</taxon>
        <taxon>Acari</taxon>
        <taxon>Acariformes</taxon>
        <taxon>Sarcoptiformes</taxon>
        <taxon>Oribatida</taxon>
        <taxon>Brachypylina</taxon>
        <taxon>Oppioidea</taxon>
        <taxon>Oppiidae</taxon>
        <taxon>Oppiella</taxon>
    </lineage>
</organism>
<dbReference type="Proteomes" id="UP000728032">
    <property type="component" value="Unassembled WGS sequence"/>
</dbReference>
<dbReference type="OrthoDB" id="6516195at2759"/>
<dbReference type="EMBL" id="OC942362">
    <property type="protein sequence ID" value="CAD7662386.1"/>
    <property type="molecule type" value="Genomic_DNA"/>
</dbReference>
<keyword evidence="2" id="KW-0804">Transcription</keyword>
<evidence type="ECO:0000313" key="4">
    <source>
        <dbReference type="EMBL" id="CAD7662386.1"/>
    </source>
</evidence>
<proteinExistence type="predicted"/>
<keyword evidence="5" id="KW-1185">Reference proteome</keyword>
<dbReference type="InterPro" id="IPR035500">
    <property type="entry name" value="NHR-like_dom_sf"/>
</dbReference>